<reference evidence="3 4" key="2">
    <citation type="submission" date="2020-07" db="EMBL/GenBank/DDBJ databases">
        <authorList>
            <person name="Yu X."/>
        </authorList>
    </citation>
    <scope>NUCLEOTIDE SEQUENCE [LARGE SCALE GENOMIC DNA]</scope>
    <source>
        <strain evidence="4">24</strain>
    </source>
</reference>
<protein>
    <submittedName>
        <fullName evidence="3">DUF4190 domain-containing protein</fullName>
    </submittedName>
</protein>
<reference evidence="4" key="3">
    <citation type="submission" date="2023-07" db="EMBL/GenBank/DDBJ databases">
        <title>Description of Mycobacterium gordonae subsp. intergordonae subsp.nov. and Mycobacterium gordonae subsp. gordonae subsp. nov.</title>
        <authorList>
            <person name="Huang H."/>
        </authorList>
    </citation>
    <scope>NUCLEOTIDE SEQUENCE [LARGE SCALE GENOMIC DNA]</scope>
    <source>
        <strain evidence="4">24</strain>
    </source>
</reference>
<reference evidence="4" key="1">
    <citation type="submission" date="2020-07" db="EMBL/GenBank/DDBJ databases">
        <title>Description of Mycobacterium gordonae subsp. intergordonae subsp.nov. and Mycobacterium gordonae subsp. gordonae subsp. nov.</title>
        <authorList>
            <person name="Yu X."/>
        </authorList>
    </citation>
    <scope>NUCLEOTIDE SEQUENCE [LARGE SCALE GENOMIC DNA]</scope>
    <source>
        <strain evidence="4">24</strain>
    </source>
</reference>
<keyword evidence="1" id="KW-0472">Membrane</keyword>
<feature type="transmembrane region" description="Helical" evidence="1">
    <location>
        <begin position="62"/>
        <end position="88"/>
    </location>
</feature>
<organism evidence="3 4">
    <name type="scientific">Mycobacterium vicinigordonae</name>
    <dbReference type="NCBI Taxonomy" id="1719132"/>
    <lineage>
        <taxon>Bacteria</taxon>
        <taxon>Bacillati</taxon>
        <taxon>Actinomycetota</taxon>
        <taxon>Actinomycetes</taxon>
        <taxon>Mycobacteriales</taxon>
        <taxon>Mycobacteriaceae</taxon>
        <taxon>Mycobacterium</taxon>
    </lineage>
</organism>
<evidence type="ECO:0000313" key="3">
    <source>
        <dbReference type="EMBL" id="QLL09970.1"/>
    </source>
</evidence>
<evidence type="ECO:0000256" key="1">
    <source>
        <dbReference type="SAM" id="Phobius"/>
    </source>
</evidence>
<keyword evidence="1" id="KW-1133">Transmembrane helix</keyword>
<dbReference type="EMBL" id="CP059165">
    <property type="protein sequence ID" value="QLL09970.1"/>
    <property type="molecule type" value="Genomic_DNA"/>
</dbReference>
<gene>
    <name evidence="3" type="ORF">H0P51_03755</name>
</gene>
<name>A0A7D6E3L9_9MYCO</name>
<dbReference type="AlphaFoldDB" id="A0A7D6E3L9"/>
<feature type="domain" description="DUF4190" evidence="2">
    <location>
        <begin position="20"/>
        <end position="80"/>
    </location>
</feature>
<dbReference type="KEGG" id="mgor:H0P51_03755"/>
<dbReference type="Proteomes" id="UP000510682">
    <property type="component" value="Chromosome"/>
</dbReference>
<keyword evidence="1" id="KW-0812">Transmembrane</keyword>
<dbReference type="InterPro" id="IPR025241">
    <property type="entry name" value="DUF4190"/>
</dbReference>
<sequence length="120" mass="12270">MYGYPPPMGGYPVAQGTNGMAIASLVCSLAGPFFCGVSTILGVIFGFIGLNQIKSSGQQGRGLAIAGIVISAVTIVAGVIILIAVIVVGRADSHRHHHRNDDYYNSAPAAAVAFEAQLAA</sequence>
<dbReference type="Pfam" id="PF13828">
    <property type="entry name" value="DUF4190"/>
    <property type="match status" value="1"/>
</dbReference>
<proteinExistence type="predicted"/>
<accession>A0A7D6E3L9</accession>
<feature type="transmembrane region" description="Helical" evidence="1">
    <location>
        <begin position="20"/>
        <end position="50"/>
    </location>
</feature>
<evidence type="ECO:0000259" key="2">
    <source>
        <dbReference type="Pfam" id="PF13828"/>
    </source>
</evidence>
<keyword evidence="4" id="KW-1185">Reference proteome</keyword>
<evidence type="ECO:0000313" key="4">
    <source>
        <dbReference type="Proteomes" id="UP000510682"/>
    </source>
</evidence>